<dbReference type="OrthoDB" id="159752at2"/>
<accession>A0A1N6W389</accession>
<dbReference type="InterPro" id="IPR004183">
    <property type="entry name" value="Xdiol_dOase_suB"/>
</dbReference>
<sequence length="277" mass="30627">MGVKCAALLPHPPIVIEEIGGRELKKAEKTVQGFKKTAAEIAEFKNELDLIVFITPHGPVFRSTASLIIKDQLEGDFGDFGFSKLKFKEKSDTNFAEKLLANTGEKNLALQALRKDDLVNYGIDQELDHGIMVPLNYLEKSGIKKPLLPISIGFISYQELYKIGKEIARTAAELDYKIAVIASGDLSHRLKKGAPAGYNSEAHIFDEKLIEYFKAKDFDSILNFDQKLVEKAGECGLRPIVTMLGALNNLEVELKVNSYEGPFGVGYGTIFIKAESI</sequence>
<keyword evidence="3" id="KW-1185">Reference proteome</keyword>
<dbReference type="Gene3D" id="3.40.830.10">
    <property type="entry name" value="LigB-like"/>
    <property type="match status" value="1"/>
</dbReference>
<dbReference type="Pfam" id="PF02900">
    <property type="entry name" value="LigB"/>
    <property type="match status" value="1"/>
</dbReference>
<protein>
    <submittedName>
        <fullName evidence="2">AmmeMemoRadiSam system protein B</fullName>
    </submittedName>
</protein>
<organism evidence="2 3">
    <name type="scientific">Halanaerobium kushneri</name>
    <dbReference type="NCBI Taxonomy" id="56779"/>
    <lineage>
        <taxon>Bacteria</taxon>
        <taxon>Bacillati</taxon>
        <taxon>Bacillota</taxon>
        <taxon>Clostridia</taxon>
        <taxon>Halanaerobiales</taxon>
        <taxon>Halanaerobiaceae</taxon>
        <taxon>Halanaerobium</taxon>
    </lineage>
</organism>
<dbReference type="NCBIfam" id="TIGR04336">
    <property type="entry name" value="AmmeMemoSam_B"/>
    <property type="match status" value="1"/>
</dbReference>
<reference evidence="3" key="1">
    <citation type="submission" date="2017-01" db="EMBL/GenBank/DDBJ databases">
        <authorList>
            <person name="Varghese N."/>
            <person name="Submissions S."/>
        </authorList>
    </citation>
    <scope>NUCLEOTIDE SEQUENCE [LARGE SCALE GENOMIC DNA]</scope>
    <source>
        <strain evidence="3">ATCC 700103</strain>
    </source>
</reference>
<feature type="domain" description="Extradiol ring-cleavage dioxygenase class III enzyme subunit B" evidence="1">
    <location>
        <begin position="6"/>
        <end position="268"/>
    </location>
</feature>
<dbReference type="CDD" id="cd07951">
    <property type="entry name" value="ED_3B_N_AMMECR1"/>
    <property type="match status" value="1"/>
</dbReference>
<dbReference type="RefSeq" id="WP_076544759.1">
    <property type="nucleotide sequence ID" value="NZ_FTNC01000009.1"/>
</dbReference>
<gene>
    <name evidence="2" type="ORF">SAMN05421834_10938</name>
</gene>
<name>A0A1N6W389_9FIRM</name>
<evidence type="ECO:0000313" key="3">
    <source>
        <dbReference type="Proteomes" id="UP000185669"/>
    </source>
</evidence>
<evidence type="ECO:0000313" key="2">
    <source>
        <dbReference type="EMBL" id="SIQ84366.1"/>
    </source>
</evidence>
<dbReference type="SUPFAM" id="SSF53213">
    <property type="entry name" value="LigB-like"/>
    <property type="match status" value="1"/>
</dbReference>
<dbReference type="GO" id="GO:0008198">
    <property type="term" value="F:ferrous iron binding"/>
    <property type="evidence" value="ECO:0007669"/>
    <property type="project" value="InterPro"/>
</dbReference>
<dbReference type="Proteomes" id="UP000185669">
    <property type="component" value="Unassembled WGS sequence"/>
</dbReference>
<dbReference type="EMBL" id="FTNC01000009">
    <property type="protein sequence ID" value="SIQ84366.1"/>
    <property type="molecule type" value="Genomic_DNA"/>
</dbReference>
<dbReference type="STRING" id="56779.SAMN05421834_10938"/>
<dbReference type="GO" id="GO:0016702">
    <property type="term" value="F:oxidoreductase activity, acting on single donors with incorporation of molecular oxygen, incorporation of two atoms of oxygen"/>
    <property type="evidence" value="ECO:0007669"/>
    <property type="project" value="UniProtKB-ARBA"/>
</dbReference>
<dbReference type="AlphaFoldDB" id="A0A1N6W389"/>
<evidence type="ECO:0000259" key="1">
    <source>
        <dbReference type="Pfam" id="PF02900"/>
    </source>
</evidence>
<proteinExistence type="predicted"/>